<feature type="compositionally biased region" description="Polar residues" evidence="1">
    <location>
        <begin position="403"/>
        <end position="434"/>
    </location>
</feature>
<feature type="region of interest" description="Disordered" evidence="1">
    <location>
        <begin position="384"/>
        <end position="440"/>
    </location>
</feature>
<dbReference type="VEuPathDB" id="VectorBase:PPAPM1_011334"/>
<dbReference type="KEGG" id="ppap:129807925"/>
<dbReference type="AlphaFoldDB" id="A0A1B0GMT6"/>
<evidence type="ECO:0000256" key="2">
    <source>
        <dbReference type="SAM" id="SignalP"/>
    </source>
</evidence>
<feature type="compositionally biased region" description="Low complexity" evidence="1">
    <location>
        <begin position="384"/>
        <end position="395"/>
    </location>
</feature>
<name>A0A1B0GMT6_PHLPP</name>
<feature type="chain" id="PRO_5043489768" evidence="2">
    <location>
        <begin position="26"/>
        <end position="440"/>
    </location>
</feature>
<feature type="region of interest" description="Disordered" evidence="1">
    <location>
        <begin position="30"/>
        <end position="189"/>
    </location>
</feature>
<dbReference type="Proteomes" id="UP000092462">
    <property type="component" value="Unassembled WGS sequence"/>
</dbReference>
<proteinExistence type="predicted"/>
<dbReference type="GeneID" id="129807925"/>
<keyword evidence="4" id="KW-1185">Reference proteome</keyword>
<dbReference type="EMBL" id="AJVK01003747">
    <property type="status" value="NOT_ANNOTATED_CDS"/>
    <property type="molecule type" value="Genomic_DNA"/>
</dbReference>
<keyword evidence="2" id="KW-0732">Signal</keyword>
<evidence type="ECO:0000256" key="1">
    <source>
        <dbReference type="SAM" id="MobiDB-lite"/>
    </source>
</evidence>
<reference evidence="3" key="1">
    <citation type="submission" date="2022-08" db="UniProtKB">
        <authorList>
            <consortium name="EnsemblMetazoa"/>
        </authorList>
    </citation>
    <scope>IDENTIFICATION</scope>
    <source>
        <strain evidence="3">Israel</strain>
    </source>
</reference>
<feature type="signal peptide" evidence="2">
    <location>
        <begin position="1"/>
        <end position="25"/>
    </location>
</feature>
<dbReference type="VEuPathDB" id="VectorBase:PPAI003282"/>
<sequence>MKIWIDLKVLLMASVLLTTLQGVVAKRSGLGRRAKTSSGRSYSGRSNQQHHYAPQPAPKPAAPPKSSVVAPPKSASNVAASAPKPAAPATNQQPIGWNVGNGKHNPSAPVGPPPPYPGASHYHPGIGAAPPAYSPRNAHPPPYSSLNHNSYQQGHSPYQQHHAPQMSHAADSSRFYGLGPTNFGQSNPHNPYMSSGYGGFSGYGGSPHAMGGHGYYPGAGAGGFGGGMGMGGAPMMMGGGMYGYQKPKSSLFSLSNILTGVALYGTVRSLSGGGWGGGGYGSNYGYGGAREVHIYDHRDHGKDTAENIAIQQAIGVPVANVSYVANTPTATPLAPYPVTGSNVPIETPAETVEEMTLPPLPTDNVPKIYYGYGFAYGYGEYSVDSDSSSVSSSSSSEEEKTEGSSPQKESTSFSVSEENTVDFTTESPDSTINDESQEVS</sequence>
<evidence type="ECO:0000313" key="4">
    <source>
        <dbReference type="Proteomes" id="UP000092462"/>
    </source>
</evidence>
<dbReference type="RefSeq" id="XP_055713506.1">
    <property type="nucleotide sequence ID" value="XM_055857531.1"/>
</dbReference>
<feature type="compositionally biased region" description="Low complexity" evidence="1">
    <location>
        <begin position="64"/>
        <end position="89"/>
    </location>
</feature>
<dbReference type="EMBL" id="AJVK01003746">
    <property type="status" value="NOT_ANNOTATED_CDS"/>
    <property type="molecule type" value="Genomic_DNA"/>
</dbReference>
<feature type="compositionally biased region" description="Polar residues" evidence="1">
    <location>
        <begin position="144"/>
        <end position="159"/>
    </location>
</feature>
<accession>A0A1B0GMT6</accession>
<protein>
    <submittedName>
        <fullName evidence="3">Uncharacterized protein</fullName>
    </submittedName>
</protein>
<dbReference type="EnsemblMetazoa" id="PPAI003282-RA">
    <property type="protein sequence ID" value="PPAI003282-PA"/>
    <property type="gene ID" value="PPAI003282"/>
</dbReference>
<feature type="compositionally biased region" description="Polar residues" evidence="1">
    <location>
        <begin position="36"/>
        <end position="50"/>
    </location>
</feature>
<organism evidence="3 4">
    <name type="scientific">Phlebotomus papatasi</name>
    <name type="common">Sandfly</name>
    <dbReference type="NCBI Taxonomy" id="29031"/>
    <lineage>
        <taxon>Eukaryota</taxon>
        <taxon>Metazoa</taxon>
        <taxon>Ecdysozoa</taxon>
        <taxon>Arthropoda</taxon>
        <taxon>Hexapoda</taxon>
        <taxon>Insecta</taxon>
        <taxon>Pterygota</taxon>
        <taxon>Neoptera</taxon>
        <taxon>Endopterygota</taxon>
        <taxon>Diptera</taxon>
        <taxon>Nematocera</taxon>
        <taxon>Psychodoidea</taxon>
        <taxon>Psychodidae</taxon>
        <taxon>Phlebotomus</taxon>
        <taxon>Phlebotomus</taxon>
    </lineage>
</organism>
<evidence type="ECO:0000313" key="3">
    <source>
        <dbReference type="EnsemblMetazoa" id="PPAI003282-PA"/>
    </source>
</evidence>
<dbReference type="OrthoDB" id="10600654at2759"/>